<keyword evidence="2" id="KW-1185">Reference proteome</keyword>
<name>A0A9D4T925_RHISA</name>
<comment type="caution">
    <text evidence="1">The sequence shown here is derived from an EMBL/GenBank/DDBJ whole genome shotgun (WGS) entry which is preliminary data.</text>
</comment>
<gene>
    <name evidence="1" type="ORF">HPB52_009240</name>
</gene>
<evidence type="ECO:0000313" key="1">
    <source>
        <dbReference type="EMBL" id="KAH7983093.1"/>
    </source>
</evidence>
<protein>
    <recommendedName>
        <fullName evidence="3">Endonuclease/exonuclease/phosphatase domain-containing protein</fullName>
    </recommendedName>
</protein>
<reference evidence="1" key="2">
    <citation type="submission" date="2021-09" db="EMBL/GenBank/DDBJ databases">
        <authorList>
            <person name="Jia N."/>
            <person name="Wang J."/>
            <person name="Shi W."/>
            <person name="Du L."/>
            <person name="Sun Y."/>
            <person name="Zhan W."/>
            <person name="Jiang J."/>
            <person name="Wang Q."/>
            <person name="Zhang B."/>
            <person name="Ji P."/>
            <person name="Sakyi L.B."/>
            <person name="Cui X."/>
            <person name="Yuan T."/>
            <person name="Jiang B."/>
            <person name="Yang W."/>
            <person name="Lam T.T.-Y."/>
            <person name="Chang Q."/>
            <person name="Ding S."/>
            <person name="Wang X."/>
            <person name="Zhu J."/>
            <person name="Ruan X."/>
            <person name="Zhao L."/>
            <person name="Wei J."/>
            <person name="Que T."/>
            <person name="Du C."/>
            <person name="Cheng J."/>
            <person name="Dai P."/>
            <person name="Han X."/>
            <person name="Huang E."/>
            <person name="Gao Y."/>
            <person name="Liu J."/>
            <person name="Shao H."/>
            <person name="Ye R."/>
            <person name="Li L."/>
            <person name="Wei W."/>
            <person name="Wang X."/>
            <person name="Wang C."/>
            <person name="Huo Q."/>
            <person name="Li W."/>
            <person name="Guo W."/>
            <person name="Chen H."/>
            <person name="Chen S."/>
            <person name="Zhou L."/>
            <person name="Zhou L."/>
            <person name="Ni X."/>
            <person name="Tian J."/>
            <person name="Zhou Y."/>
            <person name="Sheng Y."/>
            <person name="Liu T."/>
            <person name="Pan Y."/>
            <person name="Xia L."/>
            <person name="Li J."/>
            <person name="Zhao F."/>
            <person name="Cao W."/>
        </authorList>
    </citation>
    <scope>NUCLEOTIDE SEQUENCE</scope>
    <source>
        <strain evidence="1">Rsan-2018</strain>
        <tissue evidence="1">Larvae</tissue>
    </source>
</reference>
<proteinExistence type="predicted"/>
<dbReference type="Proteomes" id="UP000821837">
    <property type="component" value="Chromosome 1"/>
</dbReference>
<accession>A0A9D4T925</accession>
<evidence type="ECO:0000313" key="2">
    <source>
        <dbReference type="Proteomes" id="UP000821837"/>
    </source>
</evidence>
<reference evidence="1" key="1">
    <citation type="journal article" date="2020" name="Cell">
        <title>Large-Scale Comparative Analyses of Tick Genomes Elucidate Their Genetic Diversity and Vector Capacities.</title>
        <authorList>
            <consortium name="Tick Genome and Microbiome Consortium (TIGMIC)"/>
            <person name="Jia N."/>
            <person name="Wang J."/>
            <person name="Shi W."/>
            <person name="Du L."/>
            <person name="Sun Y."/>
            <person name="Zhan W."/>
            <person name="Jiang J.F."/>
            <person name="Wang Q."/>
            <person name="Zhang B."/>
            <person name="Ji P."/>
            <person name="Bell-Sakyi L."/>
            <person name="Cui X.M."/>
            <person name="Yuan T.T."/>
            <person name="Jiang B.G."/>
            <person name="Yang W.F."/>
            <person name="Lam T.T."/>
            <person name="Chang Q.C."/>
            <person name="Ding S.J."/>
            <person name="Wang X.J."/>
            <person name="Zhu J.G."/>
            <person name="Ruan X.D."/>
            <person name="Zhao L."/>
            <person name="Wei J.T."/>
            <person name="Ye R.Z."/>
            <person name="Que T.C."/>
            <person name="Du C.H."/>
            <person name="Zhou Y.H."/>
            <person name="Cheng J.X."/>
            <person name="Dai P.F."/>
            <person name="Guo W.B."/>
            <person name="Han X.H."/>
            <person name="Huang E.J."/>
            <person name="Li L.F."/>
            <person name="Wei W."/>
            <person name="Gao Y.C."/>
            <person name="Liu J.Z."/>
            <person name="Shao H.Z."/>
            <person name="Wang X."/>
            <person name="Wang C.C."/>
            <person name="Yang T.C."/>
            <person name="Huo Q.B."/>
            <person name="Li W."/>
            <person name="Chen H.Y."/>
            <person name="Chen S.E."/>
            <person name="Zhou L.G."/>
            <person name="Ni X.B."/>
            <person name="Tian J.H."/>
            <person name="Sheng Y."/>
            <person name="Liu T."/>
            <person name="Pan Y.S."/>
            <person name="Xia L.Y."/>
            <person name="Li J."/>
            <person name="Zhao F."/>
            <person name="Cao W.C."/>
        </authorList>
    </citation>
    <scope>NUCLEOTIDE SEQUENCE</scope>
    <source>
        <strain evidence="1">Rsan-2018</strain>
    </source>
</reference>
<dbReference type="AlphaFoldDB" id="A0A9D4T925"/>
<dbReference type="EMBL" id="JABSTV010001245">
    <property type="protein sequence ID" value="KAH7983093.1"/>
    <property type="molecule type" value="Genomic_DNA"/>
</dbReference>
<evidence type="ECO:0008006" key="3">
    <source>
        <dbReference type="Google" id="ProtNLM"/>
    </source>
</evidence>
<sequence length="116" mass="12917">MMQYMKLLSKNKLPDLIALQEPFDWAQLPGYVTCGSPCECTGKDIRVCTLVKRGTAFIEHPLDITKESDIDYVLIEVMPCRGAMKTGLFVLNVYSTASKRGLTHNFGSLFRVGVPS</sequence>
<organism evidence="1 2">
    <name type="scientific">Rhipicephalus sanguineus</name>
    <name type="common">Brown dog tick</name>
    <name type="synonym">Ixodes sanguineus</name>
    <dbReference type="NCBI Taxonomy" id="34632"/>
    <lineage>
        <taxon>Eukaryota</taxon>
        <taxon>Metazoa</taxon>
        <taxon>Ecdysozoa</taxon>
        <taxon>Arthropoda</taxon>
        <taxon>Chelicerata</taxon>
        <taxon>Arachnida</taxon>
        <taxon>Acari</taxon>
        <taxon>Parasitiformes</taxon>
        <taxon>Ixodida</taxon>
        <taxon>Ixodoidea</taxon>
        <taxon>Ixodidae</taxon>
        <taxon>Rhipicephalinae</taxon>
        <taxon>Rhipicephalus</taxon>
        <taxon>Rhipicephalus</taxon>
    </lineage>
</organism>